<comment type="caution">
    <text evidence="8">The sequence shown here is derived from an EMBL/GenBank/DDBJ whole genome shotgun (WGS) entry which is preliminary data.</text>
</comment>
<name>G4D3M4_9FIRM</name>
<evidence type="ECO:0000256" key="2">
    <source>
        <dbReference type="ARBA" id="ARBA00011971"/>
    </source>
</evidence>
<comment type="similarity">
    <text evidence="6">Belongs to the purine/pyrimidine phosphoribosyltransferase family. PyrE subfamily.</text>
</comment>
<keyword evidence="3 6" id="KW-0328">Glycosyltransferase</keyword>
<keyword evidence="6" id="KW-0460">Magnesium</keyword>
<sequence length="209" mass="23135">MMKEISKILLDIEAVSLSPSEPFTWASGIKSPIYCDNRLTLSYPEERRIVESGLTKLIEDNYPEVEYIMGTATAGIPHAALIAENLKLPMGFVRSSNKDHGKQNKIEGKIIKGAKVVVIEDLISTGGSSIEAAKALEEAGFEVLAIVAIFSYNLESANENFKGMNFGLKTLTNFEELAEVAAENGIIEEEDILKLNKWRKNPKDESWIK</sequence>
<dbReference type="EC" id="2.4.2.10" evidence="2 6"/>
<comment type="caution">
    <text evidence="6">Lacks conserved residue(s) required for the propagation of feature annotation.</text>
</comment>
<dbReference type="InterPro" id="IPR029057">
    <property type="entry name" value="PRTase-like"/>
</dbReference>
<proteinExistence type="inferred from homology"/>
<dbReference type="PANTHER" id="PTHR19278">
    <property type="entry name" value="OROTATE PHOSPHORIBOSYLTRANSFERASE"/>
    <property type="match status" value="1"/>
</dbReference>
<feature type="binding site" evidence="6">
    <location>
        <position position="124"/>
    </location>
    <ligand>
        <name>orotate</name>
        <dbReference type="ChEBI" id="CHEBI:30839"/>
    </ligand>
</feature>
<evidence type="ECO:0000256" key="5">
    <source>
        <dbReference type="ARBA" id="ARBA00022975"/>
    </source>
</evidence>
<feature type="binding site" description="in other chain" evidence="6">
    <location>
        <begin position="120"/>
        <end position="128"/>
    </location>
    <ligand>
        <name>5-phospho-alpha-D-ribose 1-diphosphate</name>
        <dbReference type="ChEBI" id="CHEBI:58017"/>
        <note>ligand shared between dimeric partners</note>
    </ligand>
</feature>
<dbReference type="Pfam" id="PF00156">
    <property type="entry name" value="Pribosyltran"/>
    <property type="match status" value="1"/>
</dbReference>
<dbReference type="SUPFAM" id="SSF53271">
    <property type="entry name" value="PRTase-like"/>
    <property type="match status" value="1"/>
</dbReference>
<comment type="subunit">
    <text evidence="6">Homodimer.</text>
</comment>
<dbReference type="GO" id="GO:0019856">
    <property type="term" value="P:pyrimidine nucleobase biosynthetic process"/>
    <property type="evidence" value="ECO:0007669"/>
    <property type="project" value="TreeGrafter"/>
</dbReference>
<dbReference type="InterPro" id="IPR023031">
    <property type="entry name" value="OPRT"/>
</dbReference>
<feature type="domain" description="Phosphoribosyltransferase" evidence="7">
    <location>
        <begin position="55"/>
        <end position="154"/>
    </location>
</feature>
<evidence type="ECO:0000313" key="9">
    <source>
        <dbReference type="Proteomes" id="UP000003422"/>
    </source>
</evidence>
<evidence type="ECO:0000313" key="8">
    <source>
        <dbReference type="EMBL" id="EGY79866.1"/>
    </source>
</evidence>
<evidence type="ECO:0000259" key="7">
    <source>
        <dbReference type="Pfam" id="PF00156"/>
    </source>
</evidence>
<dbReference type="NCBIfam" id="TIGR00336">
    <property type="entry name" value="pyrE"/>
    <property type="match status" value="1"/>
</dbReference>
<dbReference type="eggNOG" id="COG0461">
    <property type="taxonomic scope" value="Bacteria"/>
</dbReference>
<comment type="catalytic activity">
    <reaction evidence="6">
        <text>orotidine 5'-phosphate + diphosphate = orotate + 5-phospho-alpha-D-ribose 1-diphosphate</text>
        <dbReference type="Rhea" id="RHEA:10380"/>
        <dbReference type="ChEBI" id="CHEBI:30839"/>
        <dbReference type="ChEBI" id="CHEBI:33019"/>
        <dbReference type="ChEBI" id="CHEBI:57538"/>
        <dbReference type="ChEBI" id="CHEBI:58017"/>
        <dbReference type="EC" id="2.4.2.10"/>
    </reaction>
</comment>
<dbReference type="AlphaFoldDB" id="G4D3M4"/>
<dbReference type="InterPro" id="IPR000836">
    <property type="entry name" value="PRTase_dom"/>
</dbReference>
<accession>G4D3M4</accession>
<keyword evidence="9" id="KW-1185">Reference proteome</keyword>
<keyword evidence="4 6" id="KW-0808">Transferase</keyword>
<dbReference type="PATRIC" id="fig|997350.3.peg.968"/>
<feature type="binding site" evidence="6">
    <location>
        <position position="98"/>
    </location>
    <ligand>
        <name>5-phospho-alpha-D-ribose 1-diphosphate</name>
        <dbReference type="ChEBI" id="CHEBI:58017"/>
        <note>ligand shared between dimeric partners</note>
    </ligand>
</feature>
<feature type="binding site" evidence="6">
    <location>
        <position position="94"/>
    </location>
    <ligand>
        <name>5-phospho-alpha-D-ribose 1-diphosphate</name>
        <dbReference type="ChEBI" id="CHEBI:58017"/>
        <note>ligand shared between dimeric partners</note>
    </ligand>
</feature>
<dbReference type="OrthoDB" id="9802134at2"/>
<dbReference type="GO" id="GO:0004588">
    <property type="term" value="F:orotate phosphoribosyltransferase activity"/>
    <property type="evidence" value="ECO:0007669"/>
    <property type="project" value="UniProtKB-UniRule"/>
</dbReference>
<dbReference type="HAMAP" id="MF_01208">
    <property type="entry name" value="PyrE"/>
    <property type="match status" value="1"/>
</dbReference>
<comment type="pathway">
    <text evidence="1 6">Pyrimidine metabolism; UMP biosynthesis via de novo pathway; UMP from orotate: step 1/2.</text>
</comment>
<feature type="binding site" evidence="6">
    <location>
        <position position="100"/>
    </location>
    <ligand>
        <name>5-phospho-alpha-D-ribose 1-diphosphate</name>
        <dbReference type="ChEBI" id="CHEBI:58017"/>
        <note>ligand shared between dimeric partners</note>
    </ligand>
</feature>
<reference evidence="8 9" key="1">
    <citation type="submission" date="2011-06" db="EMBL/GenBank/DDBJ databases">
        <authorList>
            <person name="Muzny D."/>
            <person name="Qin X."/>
            <person name="Deng J."/>
            <person name="Jiang H."/>
            <person name="Liu Y."/>
            <person name="Qu J."/>
            <person name="Song X.-Z."/>
            <person name="Zhang L."/>
            <person name="Thornton R."/>
            <person name="Coyle M."/>
            <person name="Francisco L."/>
            <person name="Jackson L."/>
            <person name="Javaid M."/>
            <person name="Korchina V."/>
            <person name="Kovar C."/>
            <person name="Mata R."/>
            <person name="Mathew T."/>
            <person name="Ngo R."/>
            <person name="Nguyen L."/>
            <person name="Nguyen N."/>
            <person name="Okwuonu G."/>
            <person name="Ongeri F."/>
            <person name="Pham C."/>
            <person name="Simmons D."/>
            <person name="Wilczek-Boney K."/>
            <person name="Hale W."/>
            <person name="Jakkamsetti A."/>
            <person name="Pham P."/>
            <person name="Ruth R."/>
            <person name="San Lucas F."/>
            <person name="Warren J."/>
            <person name="Zhang J."/>
            <person name="Zhao Z."/>
            <person name="Zhou C."/>
            <person name="Zhu D."/>
            <person name="Lee S."/>
            <person name="Bess C."/>
            <person name="Blankenburg K."/>
            <person name="Forbes L."/>
            <person name="Fu Q."/>
            <person name="Gubbala S."/>
            <person name="Hirani K."/>
            <person name="Jayaseelan J.C."/>
            <person name="Lara F."/>
            <person name="Munidasa M."/>
            <person name="Palculict T."/>
            <person name="Patil S."/>
            <person name="Pu L.-L."/>
            <person name="Saada N."/>
            <person name="Tang L."/>
            <person name="Weissenberger G."/>
            <person name="Zhu Y."/>
            <person name="Hemphill L."/>
            <person name="Shang Y."/>
            <person name="Youmans B."/>
            <person name="Ayvaz T."/>
            <person name="Ross M."/>
            <person name="Santibanez J."/>
            <person name="Aqrawi P."/>
            <person name="Gross S."/>
            <person name="Joshi V."/>
            <person name="Fowler G."/>
            <person name="Nazareth L."/>
            <person name="Reid J."/>
            <person name="Worley K."/>
            <person name="Petrosino J."/>
            <person name="Highlander S."/>
            <person name="Gibbs R."/>
        </authorList>
    </citation>
    <scope>NUCLEOTIDE SEQUENCE [LARGE SCALE GENOMIC DNA]</scope>
    <source>
        <strain evidence="8 9">ATCC 29427</strain>
    </source>
</reference>
<dbReference type="CDD" id="cd06223">
    <property type="entry name" value="PRTases_typeI"/>
    <property type="match status" value="1"/>
</dbReference>
<dbReference type="Gene3D" id="3.40.50.2020">
    <property type="match status" value="1"/>
</dbReference>
<comment type="function">
    <text evidence="6">Catalyzes the transfer of a ribosyl phosphate group from 5-phosphoribose 1-diphosphate to orotate, leading to the formation of orotidine monophosphate (OMP).</text>
</comment>
<dbReference type="InterPro" id="IPR004467">
    <property type="entry name" value="Or_phspho_trans_dom"/>
</dbReference>
<gene>
    <name evidence="6 8" type="primary">pyrE</name>
    <name evidence="8" type="ORF">HMPREF9129_1004</name>
</gene>
<keyword evidence="5 6" id="KW-0665">Pyrimidine biosynthesis</keyword>
<evidence type="ECO:0000256" key="1">
    <source>
        <dbReference type="ARBA" id="ARBA00004889"/>
    </source>
</evidence>
<dbReference type="EMBL" id="AGBB01000092">
    <property type="protein sequence ID" value="EGY79866.1"/>
    <property type="molecule type" value="Genomic_DNA"/>
</dbReference>
<comment type="cofactor">
    <cofactor evidence="6">
        <name>Mg(2+)</name>
        <dbReference type="ChEBI" id="CHEBI:18420"/>
    </cofactor>
</comment>
<protein>
    <recommendedName>
        <fullName evidence="2 6">Orotate phosphoribosyltransferase</fullName>
        <shortName evidence="6">OPRT</shortName>
        <shortName evidence="6">OPRTase</shortName>
        <ecNumber evidence="2 6">2.4.2.10</ecNumber>
    </recommendedName>
</protein>
<evidence type="ECO:0000256" key="4">
    <source>
        <dbReference type="ARBA" id="ARBA00022679"/>
    </source>
</evidence>
<dbReference type="GO" id="GO:0044205">
    <property type="term" value="P:'de novo' UMP biosynthetic process"/>
    <property type="evidence" value="ECO:0007669"/>
    <property type="project" value="UniProtKB-UniRule"/>
</dbReference>
<dbReference type="PANTHER" id="PTHR19278:SF9">
    <property type="entry name" value="URIDINE 5'-MONOPHOSPHATE SYNTHASE"/>
    <property type="match status" value="1"/>
</dbReference>
<dbReference type="GO" id="GO:0000287">
    <property type="term" value="F:magnesium ion binding"/>
    <property type="evidence" value="ECO:0007669"/>
    <property type="project" value="UniProtKB-UniRule"/>
</dbReference>
<evidence type="ECO:0000256" key="6">
    <source>
        <dbReference type="HAMAP-Rule" id="MF_01208"/>
    </source>
</evidence>
<organism evidence="8 9">
    <name type="scientific">Peptoniphilus indolicus ATCC 29427</name>
    <dbReference type="NCBI Taxonomy" id="997350"/>
    <lineage>
        <taxon>Bacteria</taxon>
        <taxon>Bacillati</taxon>
        <taxon>Bacillota</taxon>
        <taxon>Tissierellia</taxon>
        <taxon>Tissierellales</taxon>
        <taxon>Peptoniphilaceae</taxon>
        <taxon>Peptoniphilus</taxon>
    </lineage>
</organism>
<dbReference type="STRING" id="997350.HMPREF9129_1004"/>
<evidence type="ECO:0000256" key="3">
    <source>
        <dbReference type="ARBA" id="ARBA00022676"/>
    </source>
</evidence>
<dbReference type="UniPathway" id="UPA00070">
    <property type="reaction ID" value="UER00119"/>
</dbReference>
<dbReference type="Proteomes" id="UP000003422">
    <property type="component" value="Unassembled WGS sequence"/>
</dbReference>
<dbReference type="HOGENOM" id="CLU_074878_1_1_9"/>